<accession>A0A428QZ01</accession>
<comment type="caution">
    <text evidence="1">The sequence shown here is derived from an EMBL/GenBank/DDBJ whole genome shotgun (WGS) entry which is preliminary data.</text>
</comment>
<keyword evidence="2" id="KW-1185">Reference proteome</keyword>
<name>A0A428QZ01_9HYPO</name>
<proteinExistence type="predicted"/>
<protein>
    <submittedName>
        <fullName evidence="1">Uncharacterized protein</fullName>
    </submittedName>
</protein>
<dbReference type="EMBL" id="NKCI01000009">
    <property type="protein sequence ID" value="RSL70537.1"/>
    <property type="molecule type" value="Genomic_DNA"/>
</dbReference>
<organism evidence="1 2">
    <name type="scientific">Fusarium duplospermum</name>
    <dbReference type="NCBI Taxonomy" id="1325734"/>
    <lineage>
        <taxon>Eukaryota</taxon>
        <taxon>Fungi</taxon>
        <taxon>Dikarya</taxon>
        <taxon>Ascomycota</taxon>
        <taxon>Pezizomycotina</taxon>
        <taxon>Sordariomycetes</taxon>
        <taxon>Hypocreomycetidae</taxon>
        <taxon>Hypocreales</taxon>
        <taxon>Nectriaceae</taxon>
        <taxon>Fusarium</taxon>
        <taxon>Fusarium solani species complex</taxon>
    </lineage>
</organism>
<dbReference type="Proteomes" id="UP000288168">
    <property type="component" value="Unassembled WGS sequence"/>
</dbReference>
<sequence>MSSAPASQLQFNASLVLAESSRCEWPTGADTADFGAAAQPIFGAVWTYFPTEQRGGRVSAHHLISRPSCIYLKQAVANIAMDAHFGLWDSSGLYLPQASFTSKLFSDITGRYDAVIGHQIHQQQQQQQSSPLDTLHYYQKFSIFHLENSNRNLSGGRVTLRLCHMVARDIAAWPSITSQSAALGAPKSGSARLLHAYALALPCKVPGRN</sequence>
<dbReference type="AlphaFoldDB" id="A0A428QZ01"/>
<reference evidence="1 2" key="1">
    <citation type="submission" date="2017-06" db="EMBL/GenBank/DDBJ databases">
        <title>Comparative genomic analysis of Ambrosia Fusariam Clade fungi.</title>
        <authorList>
            <person name="Stajich J.E."/>
            <person name="Carrillo J."/>
            <person name="Kijimoto T."/>
            <person name="Eskalen A."/>
            <person name="O'Donnell K."/>
            <person name="Kasson M."/>
        </authorList>
    </citation>
    <scope>NUCLEOTIDE SEQUENCE [LARGE SCALE GENOMIC DNA]</scope>
    <source>
        <strain evidence="1 2">NRRL62584</strain>
    </source>
</reference>
<evidence type="ECO:0000313" key="1">
    <source>
        <dbReference type="EMBL" id="RSL70537.1"/>
    </source>
</evidence>
<gene>
    <name evidence="1" type="ORF">CEP54_001773</name>
</gene>
<evidence type="ECO:0000313" key="2">
    <source>
        <dbReference type="Proteomes" id="UP000288168"/>
    </source>
</evidence>